<dbReference type="AlphaFoldDB" id="A0A183G3D1"/>
<dbReference type="PANTHER" id="PTHR11161">
    <property type="entry name" value="O-ACYLTRANSFERASE"/>
    <property type="match status" value="1"/>
</dbReference>
<feature type="transmembrane region" description="Helical" evidence="1">
    <location>
        <begin position="12"/>
        <end position="28"/>
    </location>
</feature>
<protein>
    <submittedName>
        <fullName evidence="4">Acyl_transf_3 domain-containing protein</fullName>
    </submittedName>
</protein>
<evidence type="ECO:0000313" key="4">
    <source>
        <dbReference type="WBParaSite" id="HPBE_0001590801-mRNA-1"/>
    </source>
</evidence>
<accession>A0A3P8BGL9</accession>
<name>A0A183G3D1_HELPZ</name>
<reference evidence="4" key="2">
    <citation type="submission" date="2019-09" db="UniProtKB">
        <authorList>
            <consortium name="WormBaseParasite"/>
        </authorList>
    </citation>
    <scope>IDENTIFICATION</scope>
</reference>
<dbReference type="EMBL" id="UZAH01029109">
    <property type="protein sequence ID" value="VDP04304.1"/>
    <property type="molecule type" value="Genomic_DNA"/>
</dbReference>
<sequence>MDHPLWQPLGRLSYCGYIVHFFIIQYVFSLNDRPSHYVSIWQTYVYRTIPIVVISYIAAFIWSCLFEVSTSKLEKMLIGGLTSSRKATGPEVAKPTTHYCENNVEVEKTEHLRL</sequence>
<dbReference type="Proteomes" id="UP000050761">
    <property type="component" value="Unassembled WGS sequence"/>
</dbReference>
<dbReference type="OrthoDB" id="207378at2759"/>
<accession>A0A183G3D1</accession>
<dbReference type="InterPro" id="IPR052728">
    <property type="entry name" value="O2_lipid_transport_reg"/>
</dbReference>
<feature type="transmembrane region" description="Helical" evidence="1">
    <location>
        <begin position="48"/>
        <end position="68"/>
    </location>
</feature>
<dbReference type="WBParaSite" id="HPBE_0001590801-mRNA-1">
    <property type="protein sequence ID" value="HPBE_0001590801-mRNA-1"/>
    <property type="gene ID" value="HPBE_0001590801"/>
</dbReference>
<gene>
    <name evidence="2" type="ORF">HPBE_LOCUS15907</name>
</gene>
<dbReference type="PANTHER" id="PTHR11161:SF0">
    <property type="entry name" value="O-ACYLTRANSFERASE LIKE PROTEIN"/>
    <property type="match status" value="1"/>
</dbReference>
<keyword evidence="1" id="KW-0812">Transmembrane</keyword>
<organism evidence="3 4">
    <name type="scientific">Heligmosomoides polygyrus</name>
    <name type="common">Parasitic roundworm</name>
    <dbReference type="NCBI Taxonomy" id="6339"/>
    <lineage>
        <taxon>Eukaryota</taxon>
        <taxon>Metazoa</taxon>
        <taxon>Ecdysozoa</taxon>
        <taxon>Nematoda</taxon>
        <taxon>Chromadorea</taxon>
        <taxon>Rhabditida</taxon>
        <taxon>Rhabditina</taxon>
        <taxon>Rhabditomorpha</taxon>
        <taxon>Strongyloidea</taxon>
        <taxon>Heligmosomidae</taxon>
        <taxon>Heligmosomoides</taxon>
    </lineage>
</organism>
<keyword evidence="3" id="KW-1185">Reference proteome</keyword>
<proteinExistence type="predicted"/>
<reference evidence="2 3" key="1">
    <citation type="submission" date="2018-11" db="EMBL/GenBank/DDBJ databases">
        <authorList>
            <consortium name="Pathogen Informatics"/>
        </authorList>
    </citation>
    <scope>NUCLEOTIDE SEQUENCE [LARGE SCALE GENOMIC DNA]</scope>
</reference>
<keyword evidence="1" id="KW-0472">Membrane</keyword>
<evidence type="ECO:0000313" key="2">
    <source>
        <dbReference type="EMBL" id="VDP04304.1"/>
    </source>
</evidence>
<evidence type="ECO:0000313" key="3">
    <source>
        <dbReference type="Proteomes" id="UP000050761"/>
    </source>
</evidence>
<keyword evidence="1" id="KW-1133">Transmembrane helix</keyword>
<evidence type="ECO:0000256" key="1">
    <source>
        <dbReference type="SAM" id="Phobius"/>
    </source>
</evidence>